<dbReference type="GO" id="GO:0003755">
    <property type="term" value="F:peptidyl-prolyl cis-trans isomerase activity"/>
    <property type="evidence" value="ECO:0007669"/>
    <property type="project" value="InterPro"/>
</dbReference>
<dbReference type="InterPro" id="IPR050245">
    <property type="entry name" value="PrsA_foldase"/>
</dbReference>
<sequence length="166" mass="19937">TDLEFRDFLRKSGLTWDEYIKEVETSLIQQKYVMQKKRPFFETIPEPTDDEIEDFYQSNINDFVAPDMVRFKHIYIDTRNLTSKQERDKAKQQAEGIYIEIQYGTPFDELFIKYLDDKSSRLRAEDLGYLSRNDKRTKELLGKDFFETPGLFHDPQQQFFYPLSSQ</sequence>
<organism evidence="2">
    <name type="scientific">marine sediment metagenome</name>
    <dbReference type="NCBI Taxonomy" id="412755"/>
    <lineage>
        <taxon>unclassified sequences</taxon>
        <taxon>metagenomes</taxon>
        <taxon>ecological metagenomes</taxon>
    </lineage>
</organism>
<dbReference type="AlphaFoldDB" id="X1H901"/>
<dbReference type="Gene3D" id="3.10.50.40">
    <property type="match status" value="1"/>
</dbReference>
<dbReference type="InterPro" id="IPR000297">
    <property type="entry name" value="PPIase_PpiC"/>
</dbReference>
<feature type="non-terminal residue" evidence="2">
    <location>
        <position position="1"/>
    </location>
</feature>
<dbReference type="SUPFAM" id="SSF109998">
    <property type="entry name" value="Triger factor/SurA peptide-binding domain-like"/>
    <property type="match status" value="1"/>
</dbReference>
<proteinExistence type="predicted"/>
<evidence type="ECO:0000313" key="2">
    <source>
        <dbReference type="EMBL" id="GAH65872.1"/>
    </source>
</evidence>
<reference evidence="2" key="1">
    <citation type="journal article" date="2014" name="Front. Microbiol.">
        <title>High frequency of phylogenetically diverse reductive dehalogenase-homologous genes in deep subseafloor sedimentary metagenomes.</title>
        <authorList>
            <person name="Kawai M."/>
            <person name="Futagami T."/>
            <person name="Toyoda A."/>
            <person name="Takaki Y."/>
            <person name="Nishi S."/>
            <person name="Hori S."/>
            <person name="Arai W."/>
            <person name="Tsubouchi T."/>
            <person name="Morono Y."/>
            <person name="Uchiyama I."/>
            <person name="Ito T."/>
            <person name="Fujiyama A."/>
            <person name="Inagaki F."/>
            <person name="Takami H."/>
        </authorList>
    </citation>
    <scope>NUCLEOTIDE SEQUENCE</scope>
    <source>
        <strain evidence="2">Expedition CK06-06</strain>
    </source>
</reference>
<name>X1H901_9ZZZZ</name>
<dbReference type="PROSITE" id="PS50198">
    <property type="entry name" value="PPIC_PPIASE_2"/>
    <property type="match status" value="1"/>
</dbReference>
<comment type="caution">
    <text evidence="2">The sequence shown here is derived from an EMBL/GenBank/DDBJ whole genome shotgun (WGS) entry which is preliminary data.</text>
</comment>
<protein>
    <recommendedName>
        <fullName evidence="1">PpiC domain-containing protein</fullName>
    </recommendedName>
</protein>
<dbReference type="InterPro" id="IPR046357">
    <property type="entry name" value="PPIase_dom_sf"/>
</dbReference>
<evidence type="ECO:0000259" key="1">
    <source>
        <dbReference type="PROSITE" id="PS50198"/>
    </source>
</evidence>
<dbReference type="Pfam" id="PF13616">
    <property type="entry name" value="Rotamase_3"/>
    <property type="match status" value="1"/>
</dbReference>
<dbReference type="PANTHER" id="PTHR47245">
    <property type="entry name" value="PEPTIDYLPROLYL ISOMERASE"/>
    <property type="match status" value="1"/>
</dbReference>
<feature type="domain" description="PpiC" evidence="1">
    <location>
        <begin position="66"/>
        <end position="166"/>
    </location>
</feature>
<dbReference type="EMBL" id="BARU01033303">
    <property type="protein sequence ID" value="GAH65872.1"/>
    <property type="molecule type" value="Genomic_DNA"/>
</dbReference>
<dbReference type="PANTHER" id="PTHR47245:SF2">
    <property type="entry name" value="PEPTIDYL-PROLYL CIS-TRANS ISOMERASE HP_0175-RELATED"/>
    <property type="match status" value="1"/>
</dbReference>
<dbReference type="Gene3D" id="1.10.4030.10">
    <property type="entry name" value="Porin chaperone SurA, peptide-binding domain"/>
    <property type="match status" value="1"/>
</dbReference>
<dbReference type="InterPro" id="IPR027304">
    <property type="entry name" value="Trigger_fact/SurA_dom_sf"/>
</dbReference>
<gene>
    <name evidence="2" type="ORF">S03H2_52427</name>
</gene>
<accession>X1H901</accession>